<keyword evidence="1" id="KW-0812">Transmembrane</keyword>
<sequence length="93" mass="10731">MDLKFELLLIFLLTSNLYWLNYYVQQWLDESSAEWVDCGENGVCPVDLTKKAAKVIENLMYWGEPVVVVLSLFIQPFAILSPAFNNRITTAIR</sequence>
<dbReference type="WBParaSite" id="MBELARI_LOCUS16631">
    <property type="protein sequence ID" value="MBELARI_LOCUS16631"/>
    <property type="gene ID" value="MBELARI_LOCUS16631"/>
</dbReference>
<evidence type="ECO:0000313" key="2">
    <source>
        <dbReference type="Proteomes" id="UP000887575"/>
    </source>
</evidence>
<keyword evidence="1" id="KW-0472">Membrane</keyword>
<dbReference type="AlphaFoldDB" id="A0AAF3J515"/>
<protein>
    <submittedName>
        <fullName evidence="3">Uncharacterized protein</fullName>
    </submittedName>
</protein>
<keyword evidence="1" id="KW-1133">Transmembrane helix</keyword>
<reference evidence="3" key="1">
    <citation type="submission" date="2024-02" db="UniProtKB">
        <authorList>
            <consortium name="WormBaseParasite"/>
        </authorList>
    </citation>
    <scope>IDENTIFICATION</scope>
</reference>
<evidence type="ECO:0000256" key="1">
    <source>
        <dbReference type="SAM" id="Phobius"/>
    </source>
</evidence>
<organism evidence="2 3">
    <name type="scientific">Mesorhabditis belari</name>
    <dbReference type="NCBI Taxonomy" id="2138241"/>
    <lineage>
        <taxon>Eukaryota</taxon>
        <taxon>Metazoa</taxon>
        <taxon>Ecdysozoa</taxon>
        <taxon>Nematoda</taxon>
        <taxon>Chromadorea</taxon>
        <taxon>Rhabditida</taxon>
        <taxon>Rhabditina</taxon>
        <taxon>Rhabditomorpha</taxon>
        <taxon>Rhabditoidea</taxon>
        <taxon>Rhabditidae</taxon>
        <taxon>Mesorhabditinae</taxon>
        <taxon>Mesorhabditis</taxon>
    </lineage>
</organism>
<accession>A0AAF3J515</accession>
<name>A0AAF3J515_9BILA</name>
<feature type="transmembrane region" description="Helical" evidence="1">
    <location>
        <begin position="66"/>
        <end position="84"/>
    </location>
</feature>
<evidence type="ECO:0000313" key="3">
    <source>
        <dbReference type="WBParaSite" id="MBELARI_LOCUS16631"/>
    </source>
</evidence>
<feature type="transmembrane region" description="Helical" evidence="1">
    <location>
        <begin position="7"/>
        <end position="24"/>
    </location>
</feature>
<proteinExistence type="predicted"/>
<keyword evidence="2" id="KW-1185">Reference proteome</keyword>
<dbReference type="Proteomes" id="UP000887575">
    <property type="component" value="Unassembled WGS sequence"/>
</dbReference>